<dbReference type="Pfam" id="PF09728">
    <property type="entry name" value="Taxilin"/>
    <property type="match status" value="1"/>
</dbReference>
<dbReference type="RefSeq" id="XP_022815372.1">
    <property type="nucleotide sequence ID" value="XM_022959604.1"/>
</dbReference>
<dbReference type="KEGG" id="sliu:111348767"/>
<feature type="compositionally biased region" description="Basic and acidic residues" evidence="3">
    <location>
        <begin position="449"/>
        <end position="469"/>
    </location>
</feature>
<feature type="compositionally biased region" description="Basic and acidic residues" evidence="3">
    <location>
        <begin position="548"/>
        <end position="568"/>
    </location>
</feature>
<proteinExistence type="inferred from homology"/>
<feature type="region of interest" description="Disordered" evidence="3">
    <location>
        <begin position="540"/>
        <end position="708"/>
    </location>
</feature>
<feature type="compositionally biased region" description="Polar residues" evidence="3">
    <location>
        <begin position="620"/>
        <end position="630"/>
    </location>
</feature>
<evidence type="ECO:0000256" key="3">
    <source>
        <dbReference type="SAM" id="MobiDB-lite"/>
    </source>
</evidence>
<dbReference type="OrthoDB" id="425555at2759"/>
<name>A0A9J7DSI2_SPOLT</name>
<feature type="compositionally biased region" description="Basic and acidic residues" evidence="3">
    <location>
        <begin position="32"/>
        <end position="48"/>
    </location>
</feature>
<feature type="region of interest" description="Disordered" evidence="3">
    <location>
        <begin position="1"/>
        <end position="48"/>
    </location>
</feature>
<feature type="compositionally biased region" description="Polar residues" evidence="3">
    <location>
        <begin position="14"/>
        <end position="26"/>
    </location>
</feature>
<feature type="compositionally biased region" description="Polar residues" evidence="3">
    <location>
        <begin position="654"/>
        <end position="664"/>
    </location>
</feature>
<reference evidence="5" key="1">
    <citation type="submission" date="2025-08" db="UniProtKB">
        <authorList>
            <consortium name="RefSeq"/>
        </authorList>
    </citation>
    <scope>IDENTIFICATION</scope>
    <source>
        <strain evidence="5">Ishihara</strain>
        <tissue evidence="5">Whole body</tissue>
    </source>
</reference>
<protein>
    <submittedName>
        <fullName evidence="5">Gamma-taxilin</fullName>
    </submittedName>
</protein>
<keyword evidence="4" id="KW-1185">Reference proteome</keyword>
<dbReference type="AlphaFoldDB" id="A0A9J7DSI2"/>
<dbReference type="PANTHER" id="PTHR16127:SF13">
    <property type="entry name" value="GH01188P"/>
    <property type="match status" value="1"/>
</dbReference>
<feature type="coiled-coil region" evidence="2">
    <location>
        <begin position="87"/>
        <end position="178"/>
    </location>
</feature>
<dbReference type="GeneID" id="111348767"/>
<feature type="region of interest" description="Disordered" evidence="3">
    <location>
        <begin position="421"/>
        <end position="503"/>
    </location>
</feature>
<feature type="compositionally biased region" description="Polar residues" evidence="3">
    <location>
        <begin position="569"/>
        <end position="596"/>
    </location>
</feature>
<keyword evidence="2" id="KW-0175">Coiled coil</keyword>
<feature type="region of interest" description="Disordered" evidence="3">
    <location>
        <begin position="368"/>
        <end position="394"/>
    </location>
</feature>
<evidence type="ECO:0000256" key="1">
    <source>
        <dbReference type="ARBA" id="ARBA00009550"/>
    </source>
</evidence>
<evidence type="ECO:0000313" key="4">
    <source>
        <dbReference type="Proteomes" id="UP000301870"/>
    </source>
</evidence>
<dbReference type="InterPro" id="IPR026183">
    <property type="entry name" value="Taxilin_fam"/>
</dbReference>
<organism evidence="4 5">
    <name type="scientific">Spodoptera litura</name>
    <name type="common">Asian cotton leafworm</name>
    <dbReference type="NCBI Taxonomy" id="69820"/>
    <lineage>
        <taxon>Eukaryota</taxon>
        <taxon>Metazoa</taxon>
        <taxon>Ecdysozoa</taxon>
        <taxon>Arthropoda</taxon>
        <taxon>Hexapoda</taxon>
        <taxon>Insecta</taxon>
        <taxon>Pterygota</taxon>
        <taxon>Neoptera</taxon>
        <taxon>Endopterygota</taxon>
        <taxon>Lepidoptera</taxon>
        <taxon>Glossata</taxon>
        <taxon>Ditrysia</taxon>
        <taxon>Noctuoidea</taxon>
        <taxon>Noctuidae</taxon>
        <taxon>Amphipyrinae</taxon>
        <taxon>Spodoptera</taxon>
    </lineage>
</organism>
<feature type="compositionally biased region" description="Basic and acidic residues" evidence="3">
    <location>
        <begin position="425"/>
        <end position="441"/>
    </location>
</feature>
<dbReference type="GO" id="GO:0019905">
    <property type="term" value="F:syntaxin binding"/>
    <property type="evidence" value="ECO:0007669"/>
    <property type="project" value="InterPro"/>
</dbReference>
<feature type="compositionally biased region" description="Pro residues" evidence="3">
    <location>
        <begin position="373"/>
        <end position="386"/>
    </location>
</feature>
<accession>A0A9J7DSI2</accession>
<feature type="coiled-coil region" evidence="2">
    <location>
        <begin position="206"/>
        <end position="256"/>
    </location>
</feature>
<comment type="similarity">
    <text evidence="1">Belongs to the taxilin family.</text>
</comment>
<gene>
    <name evidence="5" type="primary">LOC111348767</name>
</gene>
<dbReference type="Proteomes" id="UP000301870">
    <property type="component" value="Chromosome 8"/>
</dbReference>
<evidence type="ECO:0000313" key="5">
    <source>
        <dbReference type="RefSeq" id="XP_022815372.1"/>
    </source>
</evidence>
<dbReference type="PANTHER" id="PTHR16127">
    <property type="entry name" value="TAXILIN"/>
    <property type="match status" value="1"/>
</dbReference>
<sequence>MEAATEDTQKESTENVQSNNTATESTPTPPLEVKKGKRDDRSRRDDKNVEQFMKSLNSVPTLEEKLSLVCKKYVQTADDNKKMQFYIKQSDKRHAMLLKEKEQLQLEFNKTILVKSKLENLCRELQKQNKAIKEESLLKIREEEERRKETQAKFQNTLSEITAMLQQNNEKNAKLRDDNISMSEKFKSVVQQYQLREQQVDKMAKQMALESQLSDAKMQKASLEHQADKERLLAEMEQVKVTLAQYRAKIMELQGTETSLRSQLAVYTDKYDEFQNALVKSNKMFTSFKEQMDMMAKKIKRLEKESLSWKTRWETSQTALLDMCAERQAATERATASARQLHHMQSLCRTLQAERTVLLSTLKDNNIERPALPALPPTPAPPPPAPLAQQPASNAKVDAMAANCAQLRQSLAHLQSQLNTLTNKPTEESPAPEKVEKTEKQKKSKSKKNKAEKAKAEAEKAAEAAKETESNEEVESNEATATVEVENVEEIQPSANEDITEIDSDKVDEKTLENLIQAINNANINLCDLEVVNDEILEVTPQENSEGNSEKVVIKENETQSVEPKESTSNESPMKTQTAEAKVMTSNESPFKTQTPEAKEITSNESPIKTQIAEAKETASNESPLKTQTVEAKEMKVNESPIKTQRAEVKETASNESPIKTQSVDAKESKSNDSPIKIETAEAKETTSNESPAASPVKEPSSDSTGVTNVEVETVIETNINDVNEVLSKFLNEVQEVATVIGCGDADVTIVESSNEEVSHVNEVKPIPSDA</sequence>
<evidence type="ECO:0000256" key="2">
    <source>
        <dbReference type="SAM" id="Coils"/>
    </source>
</evidence>